<feature type="compositionally biased region" description="Basic and acidic residues" evidence="1">
    <location>
        <begin position="195"/>
        <end position="221"/>
    </location>
</feature>
<feature type="compositionally biased region" description="Basic and acidic residues" evidence="1">
    <location>
        <begin position="228"/>
        <end position="248"/>
    </location>
</feature>
<feature type="compositionally biased region" description="Acidic residues" evidence="1">
    <location>
        <begin position="249"/>
        <end position="258"/>
    </location>
</feature>
<name>A0A919UPN4_9ACTN</name>
<reference evidence="2" key="1">
    <citation type="submission" date="2021-01" db="EMBL/GenBank/DDBJ databases">
        <title>Whole genome shotgun sequence of Acrocarpospora phusangensis NBRC 108782.</title>
        <authorList>
            <person name="Komaki H."/>
            <person name="Tamura T."/>
        </authorList>
    </citation>
    <scope>NUCLEOTIDE SEQUENCE</scope>
    <source>
        <strain evidence="2">NBRC 108782</strain>
    </source>
</reference>
<feature type="compositionally biased region" description="Low complexity" evidence="1">
    <location>
        <begin position="116"/>
        <end position="146"/>
    </location>
</feature>
<evidence type="ECO:0000313" key="3">
    <source>
        <dbReference type="Proteomes" id="UP000640052"/>
    </source>
</evidence>
<keyword evidence="3" id="KW-1185">Reference proteome</keyword>
<dbReference type="Proteomes" id="UP000640052">
    <property type="component" value="Unassembled WGS sequence"/>
</dbReference>
<gene>
    <name evidence="2" type="ORF">Aph01nite_38580</name>
</gene>
<dbReference type="RefSeq" id="WP_204042261.1">
    <property type="nucleotide sequence ID" value="NZ_BOOA01000029.1"/>
</dbReference>
<evidence type="ECO:0000256" key="1">
    <source>
        <dbReference type="SAM" id="MobiDB-lite"/>
    </source>
</evidence>
<dbReference type="EMBL" id="BOOA01000029">
    <property type="protein sequence ID" value="GIH25548.1"/>
    <property type="molecule type" value="Genomic_DNA"/>
</dbReference>
<dbReference type="AlphaFoldDB" id="A0A919UPN4"/>
<feature type="region of interest" description="Disordered" evidence="1">
    <location>
        <begin position="1"/>
        <end position="401"/>
    </location>
</feature>
<proteinExistence type="predicted"/>
<accession>A0A919UPN4</accession>
<feature type="region of interest" description="Disordered" evidence="1">
    <location>
        <begin position="435"/>
        <end position="458"/>
    </location>
</feature>
<comment type="caution">
    <text evidence="2">The sequence shown here is derived from an EMBL/GenBank/DDBJ whole genome shotgun (WGS) entry which is preliminary data.</text>
</comment>
<sequence length="635" mass="66865">MPPLPAWPASAAAEADAEPVREPVRTGEPGDVPVWPPRLPGEAAHAEDGMGDDPPVVPRHWPTAETERAGRTLRPWSAPGRVPATVAESQAESIPEPQTLETPLWPSSVGAHATSEAEVADLPEAAAAAPAEAGAPAASDSEPAGAQWPAFGSWPSAPVIGSQAQGVPAEEETAAQLPETLPETSAGVPAWSQEQDGRDEQDHLGGQDYRDGQGGPEDRGGPDSADGPDARGGPDRLSGREASDHEASDEAEAAEDDRDQVTVPGEREGGLNWPEERKSNLNMPGERESGLNWPGERESNLNMPGEPAEWPPGPGRWRSVEPLPPLPEETVAETTIPRRDVLYPIKDASPGPLRRLHGENTPAEGIVLPPVPQQQAYRQPPPPARIEQPPARVEEPPASGGAGRKVVLAICSVIVVGAMGAAAYFAYTDAGDPLAASSAPAAAEPSAVPEEGPDPAPVTAAVLDSEATDPRKLTLAEAFPDSRISVEGRTFRRVKVNITDKCEDAAAGAFAEALAQHQCRRVLRATYVDSRKQYAITTGIAVLPTKEAALEVDKTKNLGGNLWFRGLDGEPESGAERVSISGGYAAGMVWGRYIVFSYATYADGHTPVEKEKDLGPVSGAFRDHTAAIIEKRITS</sequence>
<protein>
    <submittedName>
        <fullName evidence="2">Uncharacterized protein</fullName>
    </submittedName>
</protein>
<evidence type="ECO:0000313" key="2">
    <source>
        <dbReference type="EMBL" id="GIH25548.1"/>
    </source>
</evidence>
<organism evidence="2 3">
    <name type="scientific">Acrocarpospora phusangensis</name>
    <dbReference type="NCBI Taxonomy" id="1070424"/>
    <lineage>
        <taxon>Bacteria</taxon>
        <taxon>Bacillati</taxon>
        <taxon>Actinomycetota</taxon>
        <taxon>Actinomycetes</taxon>
        <taxon>Streptosporangiales</taxon>
        <taxon>Streptosporangiaceae</taxon>
        <taxon>Acrocarpospora</taxon>
    </lineage>
</organism>
<feature type="compositionally biased region" description="Basic and acidic residues" evidence="1">
    <location>
        <begin position="265"/>
        <end position="299"/>
    </location>
</feature>
<feature type="compositionally biased region" description="Low complexity" evidence="1">
    <location>
        <begin position="435"/>
        <end position="450"/>
    </location>
</feature>